<proteinExistence type="predicted"/>
<sequence length="237" mass="27773">MAEPEEPEEQDAGENKVDAERFLDWKYSEIRQIMLKALEDGDVPVEYGTTIGPFAVYEILCQDFGLQCEYTDTFTRHLRELTTYVVDCSDRSKNDEDAYNNFLANHPRSEFDSMGRPRWEGSEAERLMKADMADGTHKTFSAPKLFYESRDEYQQFSLTVFRGHIDQEIRLQNYFSFLKDKEEKLAKSTAKARETAQKKLEAFKKKEAEKKKKEAEKKKKEAAKEATKKKRTSTRRR</sequence>
<feature type="compositionally biased region" description="Basic and acidic residues" evidence="1">
    <location>
        <begin position="203"/>
        <end position="226"/>
    </location>
</feature>
<name>A0A9N8DZ57_9STRA</name>
<dbReference type="Proteomes" id="UP001153069">
    <property type="component" value="Unassembled WGS sequence"/>
</dbReference>
<dbReference type="EMBL" id="CAICTM010000461">
    <property type="protein sequence ID" value="CAB9510990.1"/>
    <property type="molecule type" value="Genomic_DNA"/>
</dbReference>
<organism evidence="2 3">
    <name type="scientific">Seminavis robusta</name>
    <dbReference type="NCBI Taxonomy" id="568900"/>
    <lineage>
        <taxon>Eukaryota</taxon>
        <taxon>Sar</taxon>
        <taxon>Stramenopiles</taxon>
        <taxon>Ochrophyta</taxon>
        <taxon>Bacillariophyta</taxon>
        <taxon>Bacillariophyceae</taxon>
        <taxon>Bacillariophycidae</taxon>
        <taxon>Naviculales</taxon>
        <taxon>Naviculaceae</taxon>
        <taxon>Seminavis</taxon>
    </lineage>
</organism>
<keyword evidence="3" id="KW-1185">Reference proteome</keyword>
<gene>
    <name evidence="2" type="ORF">SEMRO_462_G148020.2</name>
</gene>
<comment type="caution">
    <text evidence="2">The sequence shown here is derived from an EMBL/GenBank/DDBJ whole genome shotgun (WGS) entry which is preliminary data.</text>
</comment>
<dbReference type="AlphaFoldDB" id="A0A9N8DZ57"/>
<protein>
    <submittedName>
        <fullName evidence="2">Uncharacterized protein</fullName>
    </submittedName>
</protein>
<feature type="compositionally biased region" description="Basic residues" evidence="1">
    <location>
        <begin position="227"/>
        <end position="237"/>
    </location>
</feature>
<feature type="region of interest" description="Disordered" evidence="1">
    <location>
        <begin position="203"/>
        <end position="237"/>
    </location>
</feature>
<accession>A0A9N8DZ57</accession>
<evidence type="ECO:0000313" key="2">
    <source>
        <dbReference type="EMBL" id="CAB9510990.1"/>
    </source>
</evidence>
<reference evidence="2" key="1">
    <citation type="submission" date="2020-06" db="EMBL/GenBank/DDBJ databases">
        <authorList>
            <consortium name="Plant Systems Biology data submission"/>
        </authorList>
    </citation>
    <scope>NUCLEOTIDE SEQUENCE</scope>
    <source>
        <strain evidence="2">D6</strain>
    </source>
</reference>
<evidence type="ECO:0000256" key="1">
    <source>
        <dbReference type="SAM" id="MobiDB-lite"/>
    </source>
</evidence>
<evidence type="ECO:0000313" key="3">
    <source>
        <dbReference type="Proteomes" id="UP001153069"/>
    </source>
</evidence>
<dbReference type="OrthoDB" id="52384at2759"/>